<dbReference type="EMBL" id="FXTU01000003">
    <property type="protein sequence ID" value="SMP18241.1"/>
    <property type="molecule type" value="Genomic_DNA"/>
</dbReference>
<accession>A0AA46AF82</accession>
<comment type="caution">
    <text evidence="2">The sequence shown here is derived from an EMBL/GenBank/DDBJ whole genome shotgun (WGS) entry which is preliminary data.</text>
</comment>
<evidence type="ECO:0000259" key="1">
    <source>
        <dbReference type="Pfam" id="PF01909"/>
    </source>
</evidence>
<organism evidence="2 3">
    <name type="scientific">Laceyella tengchongensis</name>
    <dbReference type="NCBI Taxonomy" id="574699"/>
    <lineage>
        <taxon>Bacteria</taxon>
        <taxon>Bacillati</taxon>
        <taxon>Bacillota</taxon>
        <taxon>Bacilli</taxon>
        <taxon>Bacillales</taxon>
        <taxon>Thermoactinomycetaceae</taxon>
        <taxon>Laceyella</taxon>
    </lineage>
</organism>
<evidence type="ECO:0000313" key="3">
    <source>
        <dbReference type="Proteomes" id="UP001157946"/>
    </source>
</evidence>
<dbReference type="CDD" id="cd05403">
    <property type="entry name" value="NT_KNTase_like"/>
    <property type="match status" value="1"/>
</dbReference>
<keyword evidence="3" id="KW-1185">Reference proteome</keyword>
<dbReference type="Pfam" id="PF01909">
    <property type="entry name" value="NTP_transf_2"/>
    <property type="match status" value="1"/>
</dbReference>
<proteinExistence type="predicted"/>
<feature type="domain" description="Polymerase nucleotidyl transferase" evidence="1">
    <location>
        <begin position="15"/>
        <end position="51"/>
    </location>
</feature>
<protein>
    <submittedName>
        <fullName evidence="2">Nucleotidyltransferase domain-containing protein</fullName>
    </submittedName>
</protein>
<gene>
    <name evidence="2" type="ORF">SAMN06265361_103117</name>
</gene>
<name>A0AA46AF82_9BACL</name>
<dbReference type="Proteomes" id="UP001157946">
    <property type="component" value="Unassembled WGS sequence"/>
</dbReference>
<dbReference type="InterPro" id="IPR043519">
    <property type="entry name" value="NT_sf"/>
</dbReference>
<evidence type="ECO:0000313" key="2">
    <source>
        <dbReference type="EMBL" id="SMP18241.1"/>
    </source>
</evidence>
<reference evidence="2" key="1">
    <citation type="submission" date="2017-05" db="EMBL/GenBank/DDBJ databases">
        <authorList>
            <person name="Varghese N."/>
            <person name="Submissions S."/>
        </authorList>
    </citation>
    <scope>NUCLEOTIDE SEQUENCE</scope>
    <source>
        <strain evidence="2">DSM 45262</strain>
    </source>
</reference>
<dbReference type="InterPro" id="IPR002934">
    <property type="entry name" value="Polymerase_NTP_transf_dom"/>
</dbReference>
<dbReference type="Gene3D" id="3.30.460.10">
    <property type="entry name" value="Beta Polymerase, domain 2"/>
    <property type="match status" value="1"/>
</dbReference>
<dbReference type="RefSeq" id="WP_425436566.1">
    <property type="nucleotide sequence ID" value="NZ_FXTU01000003.1"/>
</dbReference>
<sequence length="64" mass="6911">MTAQKIIDNVTRKLEGVPGIVGVVLGGSRARGTHRPDSDIDIGIYYDESAGFDVARLNEIALRL</sequence>
<dbReference type="AlphaFoldDB" id="A0AA46AF82"/>
<dbReference type="SUPFAM" id="SSF81301">
    <property type="entry name" value="Nucleotidyltransferase"/>
    <property type="match status" value="1"/>
</dbReference>
<dbReference type="GO" id="GO:0016779">
    <property type="term" value="F:nucleotidyltransferase activity"/>
    <property type="evidence" value="ECO:0007669"/>
    <property type="project" value="InterPro"/>
</dbReference>